<accession>A0A813RV39</accession>
<dbReference type="InterPro" id="IPR005123">
    <property type="entry name" value="Oxoglu/Fe-dep_dioxygenase_dom"/>
</dbReference>
<dbReference type="Gene3D" id="2.60.120.330">
    <property type="entry name" value="B-lactam Antibiotic, Isopenicillin N Synthase, Chain"/>
    <property type="match status" value="1"/>
</dbReference>
<protein>
    <recommendedName>
        <fullName evidence="2">Fe2OG dioxygenase domain-containing protein</fullName>
    </recommendedName>
</protein>
<comment type="similarity">
    <text evidence="1">Belongs to the iron/ascorbate-dependent oxidoreductase family.</text>
</comment>
<keyword evidence="1" id="KW-0560">Oxidoreductase</keyword>
<dbReference type="OrthoDB" id="288590at2759"/>
<dbReference type="GO" id="GO:0046872">
    <property type="term" value="F:metal ion binding"/>
    <property type="evidence" value="ECO:0007669"/>
    <property type="project" value="UniProtKB-KW"/>
</dbReference>
<dbReference type="Pfam" id="PF14226">
    <property type="entry name" value="DIOX_N"/>
    <property type="match status" value="1"/>
</dbReference>
<comment type="caution">
    <text evidence="3">The sequence shown here is derived from an EMBL/GenBank/DDBJ whole genome shotgun (WGS) entry which is preliminary data.</text>
</comment>
<dbReference type="AlphaFoldDB" id="A0A813RV39"/>
<evidence type="ECO:0000313" key="4">
    <source>
        <dbReference type="EMBL" id="CAF1244905.1"/>
    </source>
</evidence>
<dbReference type="GO" id="GO:0016491">
    <property type="term" value="F:oxidoreductase activity"/>
    <property type="evidence" value="ECO:0007669"/>
    <property type="project" value="UniProtKB-KW"/>
</dbReference>
<dbReference type="InterPro" id="IPR027443">
    <property type="entry name" value="IPNS-like_sf"/>
</dbReference>
<dbReference type="Proteomes" id="UP000663832">
    <property type="component" value="Unassembled WGS sequence"/>
</dbReference>
<evidence type="ECO:0000313" key="3">
    <source>
        <dbReference type="EMBL" id="CAF0788029.1"/>
    </source>
</evidence>
<dbReference type="Proteomes" id="UP000663877">
    <property type="component" value="Unassembled WGS sequence"/>
</dbReference>
<dbReference type="EMBL" id="CAJNOI010000011">
    <property type="protein sequence ID" value="CAF0788029.1"/>
    <property type="molecule type" value="Genomic_DNA"/>
</dbReference>
<evidence type="ECO:0000259" key="2">
    <source>
        <dbReference type="PROSITE" id="PS51471"/>
    </source>
</evidence>
<dbReference type="InterPro" id="IPR026992">
    <property type="entry name" value="DIOX_N"/>
</dbReference>
<dbReference type="PROSITE" id="PS51471">
    <property type="entry name" value="FE2OG_OXY"/>
    <property type="match status" value="1"/>
</dbReference>
<dbReference type="SUPFAM" id="SSF51197">
    <property type="entry name" value="Clavaminate synthase-like"/>
    <property type="match status" value="1"/>
</dbReference>
<evidence type="ECO:0000313" key="6">
    <source>
        <dbReference type="Proteomes" id="UP000663877"/>
    </source>
</evidence>
<keyword evidence="5" id="KW-1185">Reference proteome</keyword>
<keyword evidence="1" id="KW-0408">Iron</keyword>
<keyword evidence="1" id="KW-0479">Metal-binding</keyword>
<gene>
    <name evidence="3" type="ORF">BJG266_LOCUS4512</name>
    <name evidence="4" type="ORF">QVE165_LOCUS28183</name>
</gene>
<dbReference type="InterPro" id="IPR050231">
    <property type="entry name" value="Iron_ascorbate_oxido_reductase"/>
</dbReference>
<proteinExistence type="inferred from homology"/>
<dbReference type="Pfam" id="PF03171">
    <property type="entry name" value="2OG-FeII_Oxy"/>
    <property type="match status" value="1"/>
</dbReference>
<evidence type="ECO:0000313" key="5">
    <source>
        <dbReference type="Proteomes" id="UP000663832"/>
    </source>
</evidence>
<organism evidence="3 6">
    <name type="scientific">Adineta steineri</name>
    <dbReference type="NCBI Taxonomy" id="433720"/>
    <lineage>
        <taxon>Eukaryota</taxon>
        <taxon>Metazoa</taxon>
        <taxon>Spiralia</taxon>
        <taxon>Gnathifera</taxon>
        <taxon>Rotifera</taxon>
        <taxon>Eurotatoria</taxon>
        <taxon>Bdelloidea</taxon>
        <taxon>Adinetida</taxon>
        <taxon>Adinetidae</taxon>
        <taxon>Adineta</taxon>
    </lineage>
</organism>
<dbReference type="InterPro" id="IPR044861">
    <property type="entry name" value="IPNS-like_FE2OG_OXY"/>
</dbReference>
<feature type="domain" description="Fe2OG dioxygenase" evidence="2">
    <location>
        <begin position="157"/>
        <end position="266"/>
    </location>
</feature>
<sequence>MSFSSLPIIDLKADESIIIQAMLNACSTTGFFYLRNHNLLDAQEHMFKLAKEFFRLPSNIKEQYGITEENYGYVRRGQENLAGNETKSIDEKEAFNIRNLVQPNELPSLMAQSDNYEIITKFQNDCYDLCMKLLTYLAQSFDIDSDYFTSKHKRELKSAGTLRLLHYPAVKNYSDESIRAGAHSDYGSLTLLFQHLHQSGLEVLDRSTNTWYPVEPYDDMIVVNFGDVFEYWSKGFIKSTVHRVTMPIIDSTKENERFSIAYFCHPNDSALLTPVPSKLILDREFEKDEHAKLALQDNNQNTLTAGEHFQMRINKTYTY</sequence>
<reference evidence="3" key="1">
    <citation type="submission" date="2021-02" db="EMBL/GenBank/DDBJ databases">
        <authorList>
            <person name="Nowell W R."/>
        </authorList>
    </citation>
    <scope>NUCLEOTIDE SEQUENCE</scope>
</reference>
<name>A0A813RV39_9BILA</name>
<evidence type="ECO:0000256" key="1">
    <source>
        <dbReference type="RuleBase" id="RU003682"/>
    </source>
</evidence>
<dbReference type="EMBL" id="CAJNOM010000218">
    <property type="protein sequence ID" value="CAF1244905.1"/>
    <property type="molecule type" value="Genomic_DNA"/>
</dbReference>
<dbReference type="PANTHER" id="PTHR47990">
    <property type="entry name" value="2-OXOGLUTARATE (2OG) AND FE(II)-DEPENDENT OXYGENASE SUPERFAMILY PROTEIN-RELATED"/>
    <property type="match status" value="1"/>
</dbReference>